<dbReference type="eggNOG" id="COG3040">
    <property type="taxonomic scope" value="Bacteria"/>
</dbReference>
<dbReference type="FunFam" id="2.40.128.20:FF:000002">
    <property type="entry name" value="Outer membrane lipoprotein Blc"/>
    <property type="match status" value="1"/>
</dbReference>
<feature type="lipid moiety-binding region" description="N-palmitoyl cysteine" evidence="14">
    <location>
        <position position="45"/>
    </location>
</feature>
<evidence type="ECO:0000256" key="6">
    <source>
        <dbReference type="ARBA" id="ARBA00023121"/>
    </source>
</evidence>
<evidence type="ECO:0000256" key="9">
    <source>
        <dbReference type="ARBA" id="ARBA00023237"/>
    </source>
</evidence>
<evidence type="ECO:0000256" key="2">
    <source>
        <dbReference type="ARBA" id="ARBA00004635"/>
    </source>
</evidence>
<dbReference type="PANTHER" id="PTHR10612:SF34">
    <property type="entry name" value="APOLIPOPROTEIN D"/>
    <property type="match status" value="1"/>
</dbReference>
<dbReference type="InterPro" id="IPR000566">
    <property type="entry name" value="Lipocln_cytosolic_FA-bd_dom"/>
</dbReference>
<evidence type="ECO:0000256" key="8">
    <source>
        <dbReference type="ARBA" id="ARBA00023139"/>
    </source>
</evidence>
<evidence type="ECO:0000259" key="15">
    <source>
        <dbReference type="Pfam" id="PF08212"/>
    </source>
</evidence>
<evidence type="ECO:0000256" key="5">
    <source>
        <dbReference type="ARBA" id="ARBA00022729"/>
    </source>
</evidence>
<reference evidence="16" key="1">
    <citation type="submission" date="2010-07" db="EMBL/GenBank/DDBJ databases">
        <authorList>
            <person name="Muzny D."/>
            <person name="Qin X."/>
            <person name="Buhay C."/>
            <person name="Dugan-Rocha S."/>
            <person name="Ding Y."/>
            <person name="Chen G."/>
            <person name="Hawes A."/>
            <person name="Holder M."/>
            <person name="Jhangiani S."/>
            <person name="Johnson A."/>
            <person name="Khan Z."/>
            <person name="Li Z."/>
            <person name="Liu W."/>
            <person name="Liu X."/>
            <person name="Perez L."/>
            <person name="Shen H."/>
            <person name="Wang Q."/>
            <person name="Watt J."/>
            <person name="Xi L."/>
            <person name="Xin Y."/>
            <person name="Zhou J."/>
            <person name="Deng J."/>
            <person name="Jiang H."/>
            <person name="Liu Y."/>
            <person name="Qu J."/>
            <person name="Song X.-Z."/>
            <person name="Zhang L."/>
            <person name="Villasana D."/>
            <person name="Johnson A."/>
            <person name="Liu J."/>
            <person name="Liyanage D."/>
            <person name="Lorensuhewa L."/>
            <person name="Robinson T."/>
            <person name="Song A."/>
            <person name="Song B.-B."/>
            <person name="Dinh H."/>
            <person name="Thornton R."/>
            <person name="Coyle M."/>
            <person name="Francisco L."/>
            <person name="Jackson L."/>
            <person name="Javaid M."/>
            <person name="Korchina V."/>
            <person name="Kovar C."/>
            <person name="Mata R."/>
            <person name="Mathew T."/>
            <person name="Ngo R."/>
            <person name="Nguyen L."/>
            <person name="Nguyen N."/>
            <person name="Okwuonu G."/>
            <person name="Ongeri F."/>
            <person name="Pham C."/>
            <person name="Simmons D."/>
            <person name="Wilczek-Boney K."/>
            <person name="Hale W."/>
            <person name="Jakkamsetti A."/>
            <person name="Pham P."/>
            <person name="Ruth R."/>
            <person name="San Lucas F."/>
            <person name="Warren J."/>
            <person name="Zhang J."/>
            <person name="Zhao Z."/>
            <person name="Zhou C."/>
            <person name="Zhu D."/>
            <person name="Lee S."/>
            <person name="Bess C."/>
            <person name="Blankenburg K."/>
            <person name="Forbes L."/>
            <person name="Fu Q."/>
            <person name="Gubbala S."/>
            <person name="Hirani K."/>
            <person name="Jayaseelan J.C."/>
            <person name="Lara F."/>
            <person name="Munidasa M."/>
            <person name="Palculict T."/>
            <person name="Patil S."/>
            <person name="Pu L.-L."/>
            <person name="Saada N."/>
            <person name="Tang L."/>
            <person name="Weissenberger G."/>
            <person name="Zhu Y."/>
            <person name="Hemphill L."/>
            <person name="Shang Y."/>
            <person name="Youmans B."/>
            <person name="Ayvaz T."/>
            <person name="Ross M."/>
            <person name="Santibanez J."/>
            <person name="Aqrawi P."/>
            <person name="Gross S."/>
            <person name="Joshi V."/>
            <person name="Fowler G."/>
            <person name="Nazareth L."/>
            <person name="Reid J."/>
            <person name="Worley K."/>
            <person name="Petrosino J."/>
            <person name="Highlander S."/>
            <person name="Gibbs R."/>
        </authorList>
    </citation>
    <scope>NUCLEOTIDE SEQUENCE [LARGE SCALE GENOMIC DNA]</scope>
    <source>
        <strain evidence="16">ATCC 33861</strain>
    </source>
</reference>
<evidence type="ECO:0000256" key="11">
    <source>
        <dbReference type="ARBA" id="ARBA00057024"/>
    </source>
</evidence>
<comment type="caution">
    <text evidence="16">The sequence shown here is derived from an EMBL/GenBank/DDBJ whole genome shotgun (WGS) entry which is preliminary data.</text>
</comment>
<dbReference type="Gene3D" id="2.40.128.20">
    <property type="match status" value="1"/>
</dbReference>
<dbReference type="AlphaFoldDB" id="D7VIG2"/>
<dbReference type="SUPFAM" id="SSF50814">
    <property type="entry name" value="Lipocalins"/>
    <property type="match status" value="1"/>
</dbReference>
<evidence type="ECO:0000256" key="14">
    <source>
        <dbReference type="PIRSR" id="PIRSR036893-52"/>
    </source>
</evidence>
<dbReference type="InterPro" id="IPR022272">
    <property type="entry name" value="Lipocalin_CS"/>
</dbReference>
<organism evidence="16 17">
    <name type="scientific">Sphingobacterium spiritivorum ATCC 33861</name>
    <dbReference type="NCBI Taxonomy" id="525373"/>
    <lineage>
        <taxon>Bacteria</taxon>
        <taxon>Pseudomonadati</taxon>
        <taxon>Bacteroidota</taxon>
        <taxon>Sphingobacteriia</taxon>
        <taxon>Sphingobacteriales</taxon>
        <taxon>Sphingobacteriaceae</taxon>
        <taxon>Sphingobacterium</taxon>
    </lineage>
</organism>
<dbReference type="EMBL" id="ACHA02000002">
    <property type="protein sequence ID" value="EFK59864.1"/>
    <property type="molecule type" value="Genomic_DNA"/>
</dbReference>
<dbReference type="GO" id="GO:0009279">
    <property type="term" value="C:cell outer membrane"/>
    <property type="evidence" value="ECO:0007669"/>
    <property type="project" value="UniProtKB-SubCell"/>
</dbReference>
<accession>D7VIG2</accession>
<dbReference type="InterPro" id="IPR002446">
    <property type="entry name" value="Lipocalin_bac"/>
</dbReference>
<dbReference type="Proteomes" id="UP000006258">
    <property type="component" value="Unassembled WGS sequence"/>
</dbReference>
<protein>
    <recommendedName>
        <fullName evidence="12">Outer membrane lipoprotein Blc</fullName>
    </recommendedName>
</protein>
<gene>
    <name evidence="16" type="primary">blc2</name>
    <name evidence="16" type="ORF">HMPREF0766_10781</name>
</gene>
<dbReference type="InterPro" id="IPR047202">
    <property type="entry name" value="Lipocalin_Blc-like_dom"/>
</dbReference>
<evidence type="ECO:0000256" key="12">
    <source>
        <dbReference type="ARBA" id="ARBA00071217"/>
    </source>
</evidence>
<dbReference type="PRINTS" id="PR01171">
    <property type="entry name" value="BCTLIPOCALIN"/>
</dbReference>
<feature type="domain" description="Lipocalin/cytosolic fatty-acid binding" evidence="15">
    <location>
        <begin position="59"/>
        <end position="198"/>
    </location>
</feature>
<dbReference type="Pfam" id="PF08212">
    <property type="entry name" value="Lipocalin_2"/>
    <property type="match status" value="1"/>
</dbReference>
<keyword evidence="10 14" id="KW-0449">Lipoprotein</keyword>
<dbReference type="GO" id="GO:0008289">
    <property type="term" value="F:lipid binding"/>
    <property type="evidence" value="ECO:0007669"/>
    <property type="project" value="UniProtKB-KW"/>
</dbReference>
<evidence type="ECO:0000256" key="10">
    <source>
        <dbReference type="ARBA" id="ARBA00023288"/>
    </source>
</evidence>
<dbReference type="PANTHER" id="PTHR10612">
    <property type="entry name" value="APOLIPOPROTEIN D"/>
    <property type="match status" value="1"/>
</dbReference>
<comment type="function">
    <text evidence="11">Involved in the storage or transport of lipids necessary for membrane maintenance under stressful conditions. Displays a binding preference for lysophospholipids.</text>
</comment>
<dbReference type="PROSITE" id="PS00213">
    <property type="entry name" value="LIPOCALIN"/>
    <property type="match status" value="1"/>
</dbReference>
<evidence type="ECO:0000313" key="16">
    <source>
        <dbReference type="EMBL" id="EFK59864.1"/>
    </source>
</evidence>
<comment type="similarity">
    <text evidence="3 13">Belongs to the calycin superfamily. Lipocalin family.</text>
</comment>
<evidence type="ECO:0000256" key="1">
    <source>
        <dbReference type="ARBA" id="ARBA00004442"/>
    </source>
</evidence>
<dbReference type="InterPro" id="IPR012674">
    <property type="entry name" value="Calycin"/>
</dbReference>
<dbReference type="HOGENOM" id="CLU_068449_3_0_10"/>
<keyword evidence="6" id="KW-0446">Lipid-binding</keyword>
<evidence type="ECO:0000313" key="17">
    <source>
        <dbReference type="Proteomes" id="UP000006258"/>
    </source>
</evidence>
<evidence type="ECO:0000256" key="13">
    <source>
        <dbReference type="PIRNR" id="PIRNR036893"/>
    </source>
</evidence>
<keyword evidence="5" id="KW-0732">Signal</keyword>
<keyword evidence="9" id="KW-0998">Cell outer membrane</keyword>
<dbReference type="CDD" id="cd19438">
    <property type="entry name" value="lipocalin_Blc-like"/>
    <property type="match status" value="1"/>
</dbReference>
<comment type="subunit">
    <text evidence="4">Homodimer.</text>
</comment>
<feature type="lipid moiety-binding region" description="S-diacylglycerol cysteine" evidence="14">
    <location>
        <position position="45"/>
    </location>
</feature>
<keyword evidence="8 14" id="KW-0564">Palmitate</keyword>
<keyword evidence="17" id="KW-1185">Reference proteome</keyword>
<dbReference type="GO" id="GO:0006950">
    <property type="term" value="P:response to stress"/>
    <property type="evidence" value="ECO:0007669"/>
    <property type="project" value="UniProtKB-ARBA"/>
</dbReference>
<dbReference type="InterPro" id="IPR022271">
    <property type="entry name" value="Lipocalin_ApoD"/>
</dbReference>
<evidence type="ECO:0000256" key="7">
    <source>
        <dbReference type="ARBA" id="ARBA00023136"/>
    </source>
</evidence>
<sequence length="202" mass="23406">MFQENLFTFSIVILLNIYRIHMKNKHSYFSLPGICALISFLFVQCQTIPENVKAVENFDQSRYLGKWYEIARFDFKFEKNLKNTTATYSLNKDGSIKVVNTGFDTVERKQKEAVGKAKFVNEPTQGMLKVSFFGPFYSGYNVIALDSAYQYALIAGKNLDYLWILSRTPNLPDQIKREYLVKAKEAGYDLNKLIWVQQDSVK</sequence>
<evidence type="ECO:0000256" key="4">
    <source>
        <dbReference type="ARBA" id="ARBA00011738"/>
    </source>
</evidence>
<comment type="subcellular location">
    <subcellularLocation>
        <location evidence="1">Cell outer membrane</location>
    </subcellularLocation>
    <subcellularLocation>
        <location evidence="2">Membrane</location>
        <topology evidence="2">Lipid-anchor</topology>
    </subcellularLocation>
</comment>
<evidence type="ECO:0000256" key="3">
    <source>
        <dbReference type="ARBA" id="ARBA00006889"/>
    </source>
</evidence>
<keyword evidence="7" id="KW-0472">Membrane</keyword>
<dbReference type="STRING" id="525373.HMPREF0766_10781"/>
<proteinExistence type="inferred from homology"/>
<name>D7VIG2_SPHSI</name>
<dbReference type="PIRSF" id="PIRSF036893">
    <property type="entry name" value="Lipocalin_ApoD"/>
    <property type="match status" value="1"/>
</dbReference>